<dbReference type="STRING" id="2282107.A0A286UFZ0"/>
<evidence type="ECO:0000256" key="1">
    <source>
        <dbReference type="ARBA" id="ARBA00004273"/>
    </source>
</evidence>
<dbReference type="InParanoid" id="A0A286UFZ0"/>
<accession>A0A286UFZ0</accession>
<organism evidence="11 12">
    <name type="scientific">Pyrrhoderma noxium</name>
    <dbReference type="NCBI Taxonomy" id="2282107"/>
    <lineage>
        <taxon>Eukaryota</taxon>
        <taxon>Fungi</taxon>
        <taxon>Dikarya</taxon>
        <taxon>Basidiomycota</taxon>
        <taxon>Agaricomycotina</taxon>
        <taxon>Agaricomycetes</taxon>
        <taxon>Hymenochaetales</taxon>
        <taxon>Hymenochaetaceae</taxon>
        <taxon>Pyrrhoderma</taxon>
    </lineage>
</organism>
<comment type="similarity">
    <text evidence="2">Belongs to the MDM31/MDM32 family.</text>
</comment>
<dbReference type="PANTHER" id="PTHR31068">
    <property type="entry name" value="MITOCHONDRIAL DISTRIBUTION AND MORPHOLOGY PROTEIN 31"/>
    <property type="match status" value="1"/>
</dbReference>
<keyword evidence="7" id="KW-0496">Mitochondrion</keyword>
<dbReference type="GO" id="GO:0007005">
    <property type="term" value="P:mitochondrion organization"/>
    <property type="evidence" value="ECO:0007669"/>
    <property type="project" value="InterPro"/>
</dbReference>
<keyword evidence="6" id="KW-1133">Transmembrane helix</keyword>
<comment type="subcellular location">
    <subcellularLocation>
        <location evidence="1">Mitochondrion inner membrane</location>
    </subcellularLocation>
</comment>
<dbReference type="GO" id="GO:0000001">
    <property type="term" value="P:mitochondrion inheritance"/>
    <property type="evidence" value="ECO:0007669"/>
    <property type="project" value="InterPro"/>
</dbReference>
<evidence type="ECO:0000313" key="12">
    <source>
        <dbReference type="Proteomes" id="UP000217199"/>
    </source>
</evidence>
<protein>
    <submittedName>
        <fullName evidence="11">Mitochondrial distribution and morphology family 31 32</fullName>
    </submittedName>
</protein>
<keyword evidence="3" id="KW-0812">Transmembrane</keyword>
<name>A0A286UFZ0_9AGAM</name>
<evidence type="ECO:0000256" key="3">
    <source>
        <dbReference type="ARBA" id="ARBA00022692"/>
    </source>
</evidence>
<dbReference type="Proteomes" id="UP000217199">
    <property type="component" value="Unassembled WGS sequence"/>
</dbReference>
<keyword evidence="5" id="KW-0809">Transit peptide</keyword>
<dbReference type="Pfam" id="PF08118">
    <property type="entry name" value="MDM31_MDM32"/>
    <property type="match status" value="1"/>
</dbReference>
<evidence type="ECO:0000256" key="10">
    <source>
        <dbReference type="SAM" id="MobiDB-lite"/>
    </source>
</evidence>
<evidence type="ECO:0000256" key="2">
    <source>
        <dbReference type="ARBA" id="ARBA00005687"/>
    </source>
</evidence>
<keyword evidence="4" id="KW-0999">Mitochondrion inner membrane</keyword>
<evidence type="ECO:0000256" key="4">
    <source>
        <dbReference type="ARBA" id="ARBA00022792"/>
    </source>
</evidence>
<dbReference type="FunCoup" id="A0A286UFZ0">
    <property type="interactions" value="32"/>
</dbReference>
<sequence length="738" mass="83922">MHVSLRCVQGAACRPNLACSSRTVIDYGRLDRYKIIRNFFRKQQAFGTVGSKNASSASWDVQRTEARYQLRGRTTFQACATLHPYGQVRFLHSTLRVRNEKPVRGGIGEEKGCVGVEETSQGFSSKKTKDGVGTEEKRQDVGEEQGQTQQYINPENYSLFFRRLMLSLPPMQRPTRDEMLKVATGFWQRLKIRFKWFTIKSFRKFNADDISAFISWFLMSQTVWILLGTTTFFSVIFATANSLSLQEYVARAISDYLTSETGVTIIFESAIVPKWKDSRIAFKNVYISRRPPSLSNVSYFDPNAGHKAAARYDVGNHPAYHGLEEDLPFSSALEIEEKLDYAVYDLNVDSIDVTLSLWHWLDGKGLVKDAVIKGVRGVLDRRFIYYDPDKPLNPADYRHLPQPGDFELESLQLEDLLVTVYQPDAFRPYTFSIFRADIKTFRKQWLFYDFLSAENVVGQFDNCLFSLHKPQSIGRTTEQDLKDGRWSRMTRFRIDGVNVDHVQRASSMEGPISWITSGKFDAVFDIRFPQTEEQDINALIGEIAEAITNAASEQAARLFDRIPGQRELAKPAISTPEDNEVPPVVVVNGAGVVAPCVVSIDIDLRFRDLKATVPIFTRDLSYVNNALIRPIVAFINANKTLVPIRCRVVKDISEFDGAWTMWETGLMDEIALKVYDALAYHVTQANFNQRVRAVSYWSLQKTLAAALSALQSKMQPMSHYLLQATEMDPLVEWGNMPT</sequence>
<evidence type="ECO:0000256" key="9">
    <source>
        <dbReference type="ARBA" id="ARBA00025191"/>
    </source>
</evidence>
<dbReference type="InterPro" id="IPR012571">
    <property type="entry name" value="Mdm31/Mdm32"/>
</dbReference>
<comment type="function">
    <text evidence="9">Involved in the organization of the mitochondrial membranes and the global structure of the mitochondria. Also required for mitochondrial distribution and mobility as well as for the maintenance of mitochondrial DNA nucleoids structures.</text>
</comment>
<feature type="region of interest" description="Disordered" evidence="10">
    <location>
        <begin position="118"/>
        <end position="146"/>
    </location>
</feature>
<reference evidence="11 12" key="1">
    <citation type="journal article" date="2017" name="Mol. Ecol.">
        <title>Comparative and population genomic landscape of Phellinus noxius: A hypervariable fungus causing root rot in trees.</title>
        <authorList>
            <person name="Chung C.L."/>
            <person name="Lee T.J."/>
            <person name="Akiba M."/>
            <person name="Lee H.H."/>
            <person name="Kuo T.H."/>
            <person name="Liu D."/>
            <person name="Ke H.M."/>
            <person name="Yokoi T."/>
            <person name="Roa M.B."/>
            <person name="Lu M.J."/>
            <person name="Chang Y.Y."/>
            <person name="Ann P.J."/>
            <person name="Tsai J.N."/>
            <person name="Chen C.Y."/>
            <person name="Tzean S.S."/>
            <person name="Ota Y."/>
            <person name="Hattori T."/>
            <person name="Sahashi N."/>
            <person name="Liou R.F."/>
            <person name="Kikuchi T."/>
            <person name="Tsai I.J."/>
        </authorList>
    </citation>
    <scope>NUCLEOTIDE SEQUENCE [LARGE SCALE GENOMIC DNA]</scope>
    <source>
        <strain evidence="11 12">FFPRI411160</strain>
    </source>
</reference>
<feature type="compositionally biased region" description="Basic and acidic residues" evidence="10">
    <location>
        <begin position="127"/>
        <end position="141"/>
    </location>
</feature>
<gene>
    <name evidence="11" type="ORF">PNOK_0539400</name>
</gene>
<keyword evidence="12" id="KW-1185">Reference proteome</keyword>
<evidence type="ECO:0000256" key="5">
    <source>
        <dbReference type="ARBA" id="ARBA00022946"/>
    </source>
</evidence>
<dbReference type="GO" id="GO:0005743">
    <property type="term" value="C:mitochondrial inner membrane"/>
    <property type="evidence" value="ECO:0007669"/>
    <property type="project" value="UniProtKB-SubCell"/>
</dbReference>
<evidence type="ECO:0000256" key="6">
    <source>
        <dbReference type="ARBA" id="ARBA00022989"/>
    </source>
</evidence>
<proteinExistence type="inferred from homology"/>
<comment type="caution">
    <text evidence="11">The sequence shown here is derived from an EMBL/GenBank/DDBJ whole genome shotgun (WGS) entry which is preliminary data.</text>
</comment>
<dbReference type="AlphaFoldDB" id="A0A286UFZ0"/>
<keyword evidence="8" id="KW-0472">Membrane</keyword>
<dbReference type="EMBL" id="NBII01000005">
    <property type="protein sequence ID" value="PAV18552.1"/>
    <property type="molecule type" value="Genomic_DNA"/>
</dbReference>
<dbReference type="PANTHER" id="PTHR31068:SF0">
    <property type="entry name" value="MITOCHONDRIAL DISTRIBUTION AND MORPHOLOGY PROTEIN 31"/>
    <property type="match status" value="1"/>
</dbReference>
<evidence type="ECO:0000256" key="7">
    <source>
        <dbReference type="ARBA" id="ARBA00023128"/>
    </source>
</evidence>
<evidence type="ECO:0000313" key="11">
    <source>
        <dbReference type="EMBL" id="PAV18552.1"/>
    </source>
</evidence>
<dbReference type="OrthoDB" id="17678at2759"/>
<evidence type="ECO:0000256" key="8">
    <source>
        <dbReference type="ARBA" id="ARBA00023136"/>
    </source>
</evidence>